<organism evidence="1 2">
    <name type="scientific">Syntrophomonas zehnderi OL-4</name>
    <dbReference type="NCBI Taxonomy" id="690567"/>
    <lineage>
        <taxon>Bacteria</taxon>
        <taxon>Bacillati</taxon>
        <taxon>Bacillota</taxon>
        <taxon>Clostridia</taxon>
        <taxon>Eubacteriales</taxon>
        <taxon>Syntrophomonadaceae</taxon>
        <taxon>Syntrophomonas</taxon>
    </lineage>
</organism>
<name>A0A0E4C8L7_9FIRM</name>
<protein>
    <submittedName>
        <fullName evidence="1">Uncharacterized</fullName>
    </submittedName>
</protein>
<reference evidence="1 2" key="1">
    <citation type="submission" date="2015-03" db="EMBL/GenBank/DDBJ databases">
        <authorList>
            <person name="Murphy D."/>
        </authorList>
    </citation>
    <scope>NUCLEOTIDE SEQUENCE [LARGE SCALE GENOMIC DNA]</scope>
    <source>
        <strain evidence="1 2">OL-4</strain>
    </source>
</reference>
<sequence>MRTLVATTLVNSKGKEIYCTAKKITDKHMEYIRNLSRQELEDIGFVFIKMISLEFPNVKGHAIFFEGHVDDIMPALKSLQVKY</sequence>
<dbReference type="Proteomes" id="UP000045545">
    <property type="component" value="Unassembled WGS sequence"/>
</dbReference>
<dbReference type="AlphaFoldDB" id="A0A0E4C8L7"/>
<dbReference type="RefSeq" id="WP_046497083.1">
    <property type="nucleotide sequence ID" value="NZ_CGIH01000026.1"/>
</dbReference>
<accession>A0A0E4C8L7</accession>
<evidence type="ECO:0000313" key="2">
    <source>
        <dbReference type="Proteomes" id="UP000045545"/>
    </source>
</evidence>
<proteinExistence type="predicted"/>
<keyword evidence="2" id="KW-1185">Reference proteome</keyword>
<dbReference type="EMBL" id="CGIH01000026">
    <property type="protein sequence ID" value="CFX56502.1"/>
    <property type="molecule type" value="Genomic_DNA"/>
</dbReference>
<gene>
    <name evidence="1" type="ORF">1451</name>
</gene>
<evidence type="ECO:0000313" key="1">
    <source>
        <dbReference type="EMBL" id="CFX56502.1"/>
    </source>
</evidence>
<dbReference type="OrthoDB" id="2083284at2"/>